<proteinExistence type="inferred from homology"/>
<dbReference type="OrthoDB" id="2735536at2759"/>
<dbReference type="Pfam" id="PF01370">
    <property type="entry name" value="Epimerase"/>
    <property type="match status" value="1"/>
</dbReference>
<evidence type="ECO:0000313" key="5">
    <source>
        <dbReference type="Proteomes" id="UP000565441"/>
    </source>
</evidence>
<gene>
    <name evidence="4" type="ORF">D9615_009806</name>
</gene>
<dbReference type="InterPro" id="IPR001509">
    <property type="entry name" value="Epimerase_deHydtase"/>
</dbReference>
<dbReference type="PANTHER" id="PTHR10366:SF564">
    <property type="entry name" value="STEROL-4-ALPHA-CARBOXYLATE 3-DEHYDROGENASE, DECARBOXYLATING"/>
    <property type="match status" value="1"/>
</dbReference>
<protein>
    <recommendedName>
        <fullName evidence="3">NAD-dependent epimerase/dehydratase domain-containing protein</fullName>
    </recommendedName>
</protein>
<evidence type="ECO:0000313" key="4">
    <source>
        <dbReference type="EMBL" id="KAF5370905.1"/>
    </source>
</evidence>
<dbReference type="GO" id="GO:0016616">
    <property type="term" value="F:oxidoreductase activity, acting on the CH-OH group of donors, NAD or NADP as acceptor"/>
    <property type="evidence" value="ECO:0007669"/>
    <property type="project" value="TreeGrafter"/>
</dbReference>
<name>A0A8H5GU54_9AGAR</name>
<dbReference type="EMBL" id="JAACJP010000050">
    <property type="protein sequence ID" value="KAF5370905.1"/>
    <property type="molecule type" value="Genomic_DNA"/>
</dbReference>
<sequence>MTAKDNAGVKHVVLVTGTTGFVGTQVSLAFLEAGYIVRGTARSLEKGKAWIAKFPQQAHNFEIAVVPDMTAANAYDEAIKGVDIVAHTSSPFHYEVKDNEKDMLIPAIQGTKDILAAIELEPRVKRVVVTSSFAAVCTVPLLPHRGHTYTDDSWNPVTYDEAKVSDNPGFVYCASKTLAEKEVWNYVKEKKPTWYATTLCPSLILGPPMQPVSSMDSLNESMKDVWTLINGDSKGGAPPTPFPVLCDVRDVAKAHVLAVQKEEAKNERFLTISHHFKNEQIIAIAATYPELRDNLPDVSSFKYDPGDHFGTDNTKIQTKLGMTFIPMEKTIRDTIDRLLVLKKELSAR</sequence>
<evidence type="ECO:0000256" key="1">
    <source>
        <dbReference type="ARBA" id="ARBA00023002"/>
    </source>
</evidence>
<reference evidence="4 5" key="1">
    <citation type="journal article" date="2020" name="ISME J.">
        <title>Uncovering the hidden diversity of litter-decomposition mechanisms in mushroom-forming fungi.</title>
        <authorList>
            <person name="Floudas D."/>
            <person name="Bentzer J."/>
            <person name="Ahren D."/>
            <person name="Johansson T."/>
            <person name="Persson P."/>
            <person name="Tunlid A."/>
        </authorList>
    </citation>
    <scope>NUCLEOTIDE SEQUENCE [LARGE SCALE GENOMIC DNA]</scope>
    <source>
        <strain evidence="4 5">CBS 661.87</strain>
    </source>
</reference>
<comment type="similarity">
    <text evidence="2">Belongs to the NAD(P)-dependent epimerase/dehydratase family. Dihydroflavonol-4-reductase subfamily.</text>
</comment>
<evidence type="ECO:0000256" key="2">
    <source>
        <dbReference type="ARBA" id="ARBA00023445"/>
    </source>
</evidence>
<dbReference type="Proteomes" id="UP000565441">
    <property type="component" value="Unassembled WGS sequence"/>
</dbReference>
<dbReference type="CDD" id="cd05227">
    <property type="entry name" value="AR_SDR_e"/>
    <property type="match status" value="1"/>
</dbReference>
<evidence type="ECO:0000259" key="3">
    <source>
        <dbReference type="Pfam" id="PF01370"/>
    </source>
</evidence>
<organism evidence="4 5">
    <name type="scientific">Tricholomella constricta</name>
    <dbReference type="NCBI Taxonomy" id="117010"/>
    <lineage>
        <taxon>Eukaryota</taxon>
        <taxon>Fungi</taxon>
        <taxon>Dikarya</taxon>
        <taxon>Basidiomycota</taxon>
        <taxon>Agaricomycotina</taxon>
        <taxon>Agaricomycetes</taxon>
        <taxon>Agaricomycetidae</taxon>
        <taxon>Agaricales</taxon>
        <taxon>Tricholomatineae</taxon>
        <taxon>Lyophyllaceae</taxon>
        <taxon>Tricholomella</taxon>
    </lineage>
</organism>
<keyword evidence="5" id="KW-1185">Reference proteome</keyword>
<comment type="caution">
    <text evidence="4">The sequence shown here is derived from an EMBL/GenBank/DDBJ whole genome shotgun (WGS) entry which is preliminary data.</text>
</comment>
<dbReference type="AlphaFoldDB" id="A0A8H5GU54"/>
<keyword evidence="1" id="KW-0560">Oxidoreductase</keyword>
<dbReference type="Gene3D" id="3.40.50.720">
    <property type="entry name" value="NAD(P)-binding Rossmann-like Domain"/>
    <property type="match status" value="1"/>
</dbReference>
<dbReference type="InterPro" id="IPR036291">
    <property type="entry name" value="NAD(P)-bd_dom_sf"/>
</dbReference>
<dbReference type="PANTHER" id="PTHR10366">
    <property type="entry name" value="NAD DEPENDENT EPIMERASE/DEHYDRATASE"/>
    <property type="match status" value="1"/>
</dbReference>
<dbReference type="InterPro" id="IPR050425">
    <property type="entry name" value="NAD(P)_dehydrat-like"/>
</dbReference>
<feature type="domain" description="NAD-dependent epimerase/dehydratase" evidence="3">
    <location>
        <begin position="13"/>
        <end position="266"/>
    </location>
</feature>
<accession>A0A8H5GU54</accession>
<dbReference type="SUPFAM" id="SSF51735">
    <property type="entry name" value="NAD(P)-binding Rossmann-fold domains"/>
    <property type="match status" value="1"/>
</dbReference>